<sequence length="378" mass="42445">MQVSSEYQDPSIASDGNRSELDSNSSPAQQKTPVELSGKTILITGAAGFIGWNLAERLLHSYPDITIVGLDNLNDYYDVKLKEARLERLTKYPNLIFEKGDLSDKKLIGRLFEKHHFDVVVNLGAQAGVRYSITNPDAYVSSNLIGFYNILEACRHNPVEHLVYASSSSVYGGNKKVPFSTEDKVDNPVSLYAATKKSNELMAHAYSKLYDIPSTGLRFFTVYGPAGRPDMAYFGFTNKLLAGETIKIFNYGNCQRDFTYIDDIVEGIVRVIQGAPTRQTGEDGLPVPPYALYNIGCGHPENLLDFVTTLQEELIRAEVLPDDYDFEAHKELVPMQPGDVPVTYADTEALTRDYGYRPTTSLRDGLRRFAEWYKQYYM</sequence>
<evidence type="ECO:0000256" key="1">
    <source>
        <dbReference type="ARBA" id="ARBA00023027"/>
    </source>
</evidence>
<dbReference type="RefSeq" id="WP_004218338.1">
    <property type="nucleotide sequence ID" value="NC_017215.1"/>
</dbReference>
<dbReference type="Gene3D" id="3.40.50.720">
    <property type="entry name" value="NAD(P)-binding Rossmann-like Domain"/>
    <property type="match status" value="1"/>
</dbReference>
<evidence type="ECO:0000259" key="3">
    <source>
        <dbReference type="Pfam" id="PF01370"/>
    </source>
</evidence>
<proteinExistence type="predicted"/>
<feature type="compositionally biased region" description="Polar residues" evidence="2">
    <location>
        <begin position="22"/>
        <end position="32"/>
    </location>
</feature>
<evidence type="ECO:0000256" key="2">
    <source>
        <dbReference type="SAM" id="MobiDB-lite"/>
    </source>
</evidence>
<dbReference type="InterPro" id="IPR036291">
    <property type="entry name" value="NAD(P)-bd_dom_sf"/>
</dbReference>
<reference evidence="4 5" key="1">
    <citation type="journal article" date="2011" name="J. Bacteriol.">
        <title>Genome Sequence of the Probiotic Strain Bifidobacterium animalis subsp. lactis CNCM I-2494.</title>
        <authorList>
            <person name="Chervaux C."/>
            <person name="Grimaldi C."/>
            <person name="Bolotin A."/>
            <person name="Quinquis B."/>
            <person name="Legrain-Raspaud S."/>
            <person name="van Hylckama Vlieg J.E."/>
            <person name="Denariaz G."/>
            <person name="Smokvina T."/>
        </authorList>
    </citation>
    <scope>NUCLEOTIDE SEQUENCE [LARGE SCALE GENOMIC DNA]</scope>
    <source>
        <strain evidence="4 5">CNCM I-2494</strain>
    </source>
</reference>
<dbReference type="Proteomes" id="UP000008394">
    <property type="component" value="Chromosome"/>
</dbReference>
<dbReference type="KEGG" id="bnm:BALAC2494_01337"/>
<dbReference type="GeneID" id="29695185"/>
<keyword evidence="1" id="KW-0520">NAD</keyword>
<dbReference type="AlphaFoldDB" id="A0A806FHC3"/>
<dbReference type="InterPro" id="IPR001509">
    <property type="entry name" value="Epimerase_deHydtase"/>
</dbReference>
<accession>A0A806FHC3</accession>
<dbReference type="EC" id="5.1.3.-" evidence="4"/>
<organism evidence="4 5">
    <name type="scientific">Bifidobacterium animalis subsp. lactis CNCM I-2494</name>
    <dbReference type="NCBI Taxonomy" id="1042403"/>
    <lineage>
        <taxon>Bacteria</taxon>
        <taxon>Bacillati</taxon>
        <taxon>Actinomycetota</taxon>
        <taxon>Actinomycetes</taxon>
        <taxon>Bifidobacteriales</taxon>
        <taxon>Bifidobacteriaceae</taxon>
        <taxon>Bifidobacterium</taxon>
    </lineage>
</organism>
<name>A0A806FHC3_BIFAN</name>
<protein>
    <submittedName>
        <fullName evidence="4">Isomerase acting on carbohydrates and derivatives</fullName>
        <ecNumber evidence="4">5.1.3.-</ecNumber>
    </submittedName>
</protein>
<dbReference type="GO" id="GO:0016853">
    <property type="term" value="F:isomerase activity"/>
    <property type="evidence" value="ECO:0007669"/>
    <property type="project" value="UniProtKB-KW"/>
</dbReference>
<dbReference type="EMBL" id="CP002915">
    <property type="protein sequence ID" value="AEK30867.1"/>
    <property type="molecule type" value="Genomic_DNA"/>
</dbReference>
<feature type="domain" description="NAD-dependent epimerase/dehydratase" evidence="3">
    <location>
        <begin position="41"/>
        <end position="275"/>
    </location>
</feature>
<dbReference type="Pfam" id="PF01370">
    <property type="entry name" value="Epimerase"/>
    <property type="match status" value="1"/>
</dbReference>
<dbReference type="PANTHER" id="PTHR43574">
    <property type="entry name" value="EPIMERASE-RELATED"/>
    <property type="match status" value="1"/>
</dbReference>
<dbReference type="SUPFAM" id="SSF51735">
    <property type="entry name" value="NAD(P)-binding Rossmann-fold domains"/>
    <property type="match status" value="1"/>
</dbReference>
<evidence type="ECO:0000313" key="4">
    <source>
        <dbReference type="EMBL" id="AEK30867.1"/>
    </source>
</evidence>
<feature type="region of interest" description="Disordered" evidence="2">
    <location>
        <begin position="1"/>
        <end position="33"/>
    </location>
</feature>
<gene>
    <name evidence="4" type="ORF">BALAC2494_01337</name>
</gene>
<evidence type="ECO:0000313" key="5">
    <source>
        <dbReference type="Proteomes" id="UP000008394"/>
    </source>
</evidence>
<keyword evidence="4" id="KW-0413">Isomerase</keyword>
<dbReference type="PRINTS" id="PR01713">
    <property type="entry name" value="NUCEPIMERASE"/>
</dbReference>